<dbReference type="AlphaFoldDB" id="A0A372G8W2"/>
<dbReference type="Proteomes" id="UP000262882">
    <property type="component" value="Unassembled WGS sequence"/>
</dbReference>
<proteinExistence type="predicted"/>
<sequence>MPINNAITDRWLAQVLSKLGNTHSAVAARLRAAQVTGRPGDPCACPIARYVLARVREHVPSGPVLVTVTDKVFVDIDTPSGDGYRSVSATVPEPVTEFITAFDYDDHEPPRLYSDLIEHAFA</sequence>
<name>A0A372G8W2_9ACTN</name>
<dbReference type="RefSeq" id="WP_117404340.1">
    <property type="nucleotide sequence ID" value="NZ_QVNQ01000013.1"/>
</dbReference>
<dbReference type="OrthoDB" id="3475682at2"/>
<accession>A0A372G8W2</accession>
<keyword evidence="2" id="KW-1185">Reference proteome</keyword>
<evidence type="ECO:0000313" key="2">
    <source>
        <dbReference type="Proteomes" id="UP000262882"/>
    </source>
</evidence>
<gene>
    <name evidence="1" type="ORF">D0T12_31640</name>
</gene>
<dbReference type="EMBL" id="QVNQ01000013">
    <property type="protein sequence ID" value="RFS81503.1"/>
    <property type="molecule type" value="Genomic_DNA"/>
</dbReference>
<evidence type="ECO:0000313" key="1">
    <source>
        <dbReference type="EMBL" id="RFS81503.1"/>
    </source>
</evidence>
<comment type="caution">
    <text evidence="1">The sequence shown here is derived from an EMBL/GenBank/DDBJ whole genome shotgun (WGS) entry which is preliminary data.</text>
</comment>
<organism evidence="1 2">
    <name type="scientific">Actinomadura spongiicola</name>
    <dbReference type="NCBI Taxonomy" id="2303421"/>
    <lineage>
        <taxon>Bacteria</taxon>
        <taxon>Bacillati</taxon>
        <taxon>Actinomycetota</taxon>
        <taxon>Actinomycetes</taxon>
        <taxon>Streptosporangiales</taxon>
        <taxon>Thermomonosporaceae</taxon>
        <taxon>Actinomadura</taxon>
    </lineage>
</organism>
<reference evidence="1 2" key="1">
    <citation type="submission" date="2018-08" db="EMBL/GenBank/DDBJ databases">
        <title>Actinomadura spongicola sp. nov., isolated from marine sponge Leucetta chagosensis.</title>
        <authorList>
            <person name="Li L."/>
            <person name="Lin H.W."/>
        </authorList>
    </citation>
    <scope>NUCLEOTIDE SEQUENCE [LARGE SCALE GENOMIC DNA]</scope>
    <source>
        <strain evidence="1 2">LHW52907</strain>
    </source>
</reference>
<protein>
    <submittedName>
        <fullName evidence="1">Uncharacterized protein</fullName>
    </submittedName>
</protein>